<feature type="region of interest" description="Disordered" evidence="1">
    <location>
        <begin position="51"/>
        <end position="81"/>
    </location>
</feature>
<proteinExistence type="predicted"/>
<reference evidence="2 3" key="1">
    <citation type="submission" date="2016-10" db="EMBL/GenBank/DDBJ databases">
        <title>The genome sequence of Colletotrichum fioriniae PJ7.</title>
        <authorList>
            <person name="Baroncelli R."/>
        </authorList>
    </citation>
    <scope>NUCLEOTIDE SEQUENCE [LARGE SCALE GENOMIC DNA]</scope>
    <source>
        <strain evidence="2">Col 31</strain>
    </source>
</reference>
<comment type="caution">
    <text evidence="2">The sequence shown here is derived from an EMBL/GenBank/DDBJ whole genome shotgun (WGS) entry which is preliminary data.</text>
</comment>
<evidence type="ECO:0000256" key="1">
    <source>
        <dbReference type="SAM" id="MobiDB-lite"/>
    </source>
</evidence>
<evidence type="ECO:0000313" key="2">
    <source>
        <dbReference type="EMBL" id="KAK1469900.1"/>
    </source>
</evidence>
<dbReference type="EMBL" id="MLGG01000001">
    <property type="protein sequence ID" value="KAK1469900.1"/>
    <property type="molecule type" value="Genomic_DNA"/>
</dbReference>
<name>A0AAI9V449_9PEZI</name>
<organism evidence="2 3">
    <name type="scientific">Colletotrichum melonis</name>
    <dbReference type="NCBI Taxonomy" id="1209925"/>
    <lineage>
        <taxon>Eukaryota</taxon>
        <taxon>Fungi</taxon>
        <taxon>Dikarya</taxon>
        <taxon>Ascomycota</taxon>
        <taxon>Pezizomycotina</taxon>
        <taxon>Sordariomycetes</taxon>
        <taxon>Hypocreomycetidae</taxon>
        <taxon>Glomerellales</taxon>
        <taxon>Glomerellaceae</taxon>
        <taxon>Colletotrichum</taxon>
        <taxon>Colletotrichum acutatum species complex</taxon>
    </lineage>
</organism>
<keyword evidence="3" id="KW-1185">Reference proteome</keyword>
<evidence type="ECO:0000313" key="3">
    <source>
        <dbReference type="Proteomes" id="UP001239795"/>
    </source>
</evidence>
<protein>
    <submittedName>
        <fullName evidence="2">Uncharacterized protein</fullName>
    </submittedName>
</protein>
<gene>
    <name evidence="2" type="ORF">CMEL01_01667</name>
</gene>
<accession>A0AAI9V449</accession>
<sequence length="303" mass="33323">MTLWDIQLPVLPRNRPVVVRRHVDSRLLGVCLRVSHHHTPLTDRCRRRRLAGRAGSESPNAPSPSPVQSVLTAPRSRRTKRVRRALEIPPWPRQHSSAHPRGTIQTWKKLGKVQLRKIRENGKLSSPAPSSPWWPRFYICSVEFRVSRRLGCLQHPRSAKTDYTDVVADGCGLSHIPEPRSLSKAKCCIGPKLAADSRVVVTARSREPNAGLQHINQATFDTEGGDPATDEGLKMIWNADVLGDQGQTGKTKGVGGWAAGVAACFPLLPLSLSLLSTRPSSRGASRKSLHESVVVVVSFSLLQ</sequence>
<dbReference type="AlphaFoldDB" id="A0AAI9V449"/>
<dbReference type="Proteomes" id="UP001239795">
    <property type="component" value="Unassembled WGS sequence"/>
</dbReference>